<keyword evidence="6 9" id="KW-0418">Kinase</keyword>
<dbReference type="OrthoDB" id="9771859at2"/>
<gene>
    <name evidence="9" type="primary">buk</name>
    <name evidence="11" type="ORF">F7732_06860</name>
</gene>
<proteinExistence type="inferred from homology"/>
<evidence type="ECO:0000256" key="2">
    <source>
        <dbReference type="ARBA" id="ARBA00008748"/>
    </source>
</evidence>
<dbReference type="PRINTS" id="PR00471">
    <property type="entry name" value="ACETATEKNASE"/>
</dbReference>
<evidence type="ECO:0000256" key="9">
    <source>
        <dbReference type="HAMAP-Rule" id="MF_00542"/>
    </source>
</evidence>
<dbReference type="GO" id="GO:0047761">
    <property type="term" value="F:butyrate kinase activity"/>
    <property type="evidence" value="ECO:0007669"/>
    <property type="project" value="UniProtKB-UniRule"/>
</dbReference>
<evidence type="ECO:0000256" key="7">
    <source>
        <dbReference type="ARBA" id="ARBA00022840"/>
    </source>
</evidence>
<keyword evidence="7 9" id="KW-0067">ATP-binding</keyword>
<dbReference type="PROSITE" id="PS01075">
    <property type="entry name" value="ACETATE_KINASE_1"/>
    <property type="match status" value="1"/>
</dbReference>
<dbReference type="GO" id="GO:0005524">
    <property type="term" value="F:ATP binding"/>
    <property type="evidence" value="ECO:0007669"/>
    <property type="project" value="UniProtKB-KW"/>
</dbReference>
<evidence type="ECO:0000256" key="8">
    <source>
        <dbReference type="ARBA" id="ARBA00048596"/>
    </source>
</evidence>
<dbReference type="GO" id="GO:0006083">
    <property type="term" value="P:acetate metabolic process"/>
    <property type="evidence" value="ECO:0007669"/>
    <property type="project" value="TreeGrafter"/>
</dbReference>
<dbReference type="SUPFAM" id="SSF53067">
    <property type="entry name" value="Actin-like ATPase domain"/>
    <property type="match status" value="2"/>
</dbReference>
<organism evidence="11 12">
    <name type="scientific">Bacillus mesophilum</name>
    <dbReference type="NCBI Taxonomy" id="1071718"/>
    <lineage>
        <taxon>Bacteria</taxon>
        <taxon>Bacillati</taxon>
        <taxon>Bacillota</taxon>
        <taxon>Bacilli</taxon>
        <taxon>Bacillales</taxon>
        <taxon>Bacillaceae</taxon>
        <taxon>Bacillus</taxon>
    </lineage>
</organism>
<comment type="caution">
    <text evidence="11">The sequence shown here is derived from an EMBL/GenBank/DDBJ whole genome shotgun (WGS) entry which is preliminary data.</text>
</comment>
<evidence type="ECO:0000256" key="4">
    <source>
        <dbReference type="ARBA" id="ARBA00022679"/>
    </source>
</evidence>
<reference evidence="11 12" key="1">
    <citation type="journal article" date="2014" name="Arch. Microbiol.">
        <title>Bacillus mesophilum sp. nov., strain IITR-54T, a novel 4-chlorobiphenyl dechlorinating bacterium.</title>
        <authorList>
            <person name="Manickam N."/>
            <person name="Singh N.K."/>
            <person name="Bajaj A."/>
            <person name="Kumar R.M."/>
            <person name="Kaur G."/>
            <person name="Kaur N."/>
            <person name="Bala M."/>
            <person name="Kumar A."/>
            <person name="Mayilraj S."/>
        </authorList>
    </citation>
    <scope>NUCLEOTIDE SEQUENCE [LARGE SCALE GENOMIC DNA]</scope>
    <source>
        <strain evidence="11 12">IITR-54</strain>
    </source>
</reference>
<keyword evidence="12" id="KW-1185">Reference proteome</keyword>
<dbReference type="NCBIfam" id="TIGR02707">
    <property type="entry name" value="butyr_kinase"/>
    <property type="match status" value="1"/>
</dbReference>
<evidence type="ECO:0000313" key="12">
    <source>
        <dbReference type="Proteomes" id="UP000441354"/>
    </source>
</evidence>
<dbReference type="GO" id="GO:0008776">
    <property type="term" value="F:acetate kinase activity"/>
    <property type="evidence" value="ECO:0007669"/>
    <property type="project" value="TreeGrafter"/>
</dbReference>
<dbReference type="PANTHER" id="PTHR21060">
    <property type="entry name" value="ACETATE KINASE"/>
    <property type="match status" value="1"/>
</dbReference>
<dbReference type="PANTHER" id="PTHR21060:SF3">
    <property type="entry name" value="BUTYRATE KINASE 2-RELATED"/>
    <property type="match status" value="1"/>
</dbReference>
<dbReference type="GO" id="GO:0005737">
    <property type="term" value="C:cytoplasm"/>
    <property type="evidence" value="ECO:0007669"/>
    <property type="project" value="UniProtKB-SubCell"/>
</dbReference>
<protein>
    <recommendedName>
        <fullName evidence="9">Probable butyrate kinase</fullName>
        <shortName evidence="9">BK</shortName>
        <ecNumber evidence="9">2.7.2.7</ecNumber>
    </recommendedName>
    <alternativeName>
        <fullName evidence="9">Branched-chain carboxylic acid kinase</fullName>
    </alternativeName>
</protein>
<evidence type="ECO:0000256" key="3">
    <source>
        <dbReference type="ARBA" id="ARBA00022490"/>
    </source>
</evidence>
<dbReference type="Gene3D" id="3.30.420.40">
    <property type="match status" value="2"/>
</dbReference>
<comment type="catalytic activity">
    <reaction evidence="8 9">
        <text>butanoate + ATP = butanoyl phosphate + ADP</text>
        <dbReference type="Rhea" id="RHEA:13585"/>
        <dbReference type="ChEBI" id="CHEBI:17968"/>
        <dbReference type="ChEBI" id="CHEBI:30616"/>
        <dbReference type="ChEBI" id="CHEBI:58079"/>
        <dbReference type="ChEBI" id="CHEBI:456216"/>
        <dbReference type="EC" id="2.7.2.7"/>
    </reaction>
</comment>
<comment type="similarity">
    <text evidence="2 9 10">Belongs to the acetokinase family.</text>
</comment>
<dbReference type="Proteomes" id="UP000441354">
    <property type="component" value="Unassembled WGS sequence"/>
</dbReference>
<dbReference type="PIRSF" id="PIRSF036458">
    <property type="entry name" value="Butyrate_kin"/>
    <property type="match status" value="1"/>
</dbReference>
<dbReference type="AlphaFoldDB" id="A0A7V7UVY4"/>
<dbReference type="EC" id="2.7.2.7" evidence="9"/>
<dbReference type="CDD" id="cd24011">
    <property type="entry name" value="ASKHA_NBD_BK"/>
    <property type="match status" value="1"/>
</dbReference>
<sequence length="382" mass="41234">MRIYCREFTGGLTVQEHINRILVINPGSTSTKIGVFDNDQSIFEKTIRHDTEQISSFEQIIDQYEFRKNAILESLDSEGMNISKLSAVCGRGGLLRPIEGGTYSVNDEMLKDLRAGFAGQHASNLGGILAFEIASGLNIPSFIVDPVVVDELEPIAKISGFSLIERTSIFHALNQKAVARRVAKELGKPYEQLNLIVTHMGGGITVGAHKNGKVIDVNNGLHGDGPFSPERAGTVPAGDLISLCYSGSYYREEVMKMLVGQGGLVGYLGTNDAIKVEEMIKNGDEKAKLVYNAMAYQVAKEIGSAGAVLSGKVDAIIITGGLAYGKDFVKEISNRISWIADVIVKPGENELQALAEGALRVLRGEERAKDYPGTISSRTAVK</sequence>
<dbReference type="RefSeq" id="WP_151573187.1">
    <property type="nucleotide sequence ID" value="NZ_WBOT01000002.1"/>
</dbReference>
<evidence type="ECO:0000256" key="6">
    <source>
        <dbReference type="ARBA" id="ARBA00022777"/>
    </source>
</evidence>
<dbReference type="InterPro" id="IPR011245">
    <property type="entry name" value="Butyrate_kin"/>
</dbReference>
<evidence type="ECO:0000256" key="1">
    <source>
        <dbReference type="ARBA" id="ARBA00004496"/>
    </source>
</evidence>
<dbReference type="InterPro" id="IPR043129">
    <property type="entry name" value="ATPase_NBD"/>
</dbReference>
<dbReference type="InterPro" id="IPR023865">
    <property type="entry name" value="Aliphatic_acid_kinase_CS"/>
</dbReference>
<dbReference type="InterPro" id="IPR000890">
    <property type="entry name" value="Aliphatic_acid_kin_short-chain"/>
</dbReference>
<evidence type="ECO:0000313" key="11">
    <source>
        <dbReference type="EMBL" id="KAB2333801.1"/>
    </source>
</evidence>
<name>A0A7V7UVY4_9BACI</name>
<keyword evidence="5 9" id="KW-0547">Nucleotide-binding</keyword>
<dbReference type="PROSITE" id="PS01076">
    <property type="entry name" value="ACETATE_KINASE_2"/>
    <property type="match status" value="1"/>
</dbReference>
<keyword evidence="4 9" id="KW-0808">Transferase</keyword>
<keyword evidence="3 9" id="KW-0963">Cytoplasm</keyword>
<dbReference type="HAMAP" id="MF_00542">
    <property type="entry name" value="Butyrate_kinase"/>
    <property type="match status" value="1"/>
</dbReference>
<dbReference type="EMBL" id="WBOT01000002">
    <property type="protein sequence ID" value="KAB2333801.1"/>
    <property type="molecule type" value="Genomic_DNA"/>
</dbReference>
<comment type="subcellular location">
    <subcellularLocation>
        <location evidence="1 9">Cytoplasm</location>
    </subcellularLocation>
</comment>
<dbReference type="NCBIfam" id="NF002834">
    <property type="entry name" value="PRK03011.1-5"/>
    <property type="match status" value="1"/>
</dbReference>
<evidence type="ECO:0000256" key="10">
    <source>
        <dbReference type="RuleBase" id="RU003835"/>
    </source>
</evidence>
<dbReference type="Pfam" id="PF00871">
    <property type="entry name" value="Acetate_kinase"/>
    <property type="match status" value="1"/>
</dbReference>
<evidence type="ECO:0000256" key="5">
    <source>
        <dbReference type="ARBA" id="ARBA00022741"/>
    </source>
</evidence>
<accession>A0A7V7UVY4</accession>